<keyword evidence="6" id="KW-0479">Metal-binding</keyword>
<dbReference type="Gene3D" id="3.40.50.10810">
    <property type="entry name" value="Tandem AAA-ATPase domain"/>
    <property type="match status" value="1"/>
</dbReference>
<feature type="compositionally biased region" description="Polar residues" evidence="7">
    <location>
        <begin position="249"/>
        <end position="280"/>
    </location>
</feature>
<feature type="compositionally biased region" description="Polar residues" evidence="7">
    <location>
        <begin position="302"/>
        <end position="311"/>
    </location>
</feature>
<dbReference type="InterPro" id="IPR001650">
    <property type="entry name" value="Helicase_C-like"/>
</dbReference>
<gene>
    <name evidence="11" type="ORF">J3D65DRAFT_259396</name>
</gene>
<evidence type="ECO:0000313" key="11">
    <source>
        <dbReference type="EMBL" id="KAK7540876.1"/>
    </source>
</evidence>
<dbReference type="Pfam" id="PF13920">
    <property type="entry name" value="zf-C3HC4_3"/>
    <property type="match status" value="1"/>
</dbReference>
<dbReference type="SUPFAM" id="SSF52540">
    <property type="entry name" value="P-loop containing nucleoside triphosphate hydrolases"/>
    <property type="match status" value="2"/>
</dbReference>
<protein>
    <submittedName>
        <fullName evidence="11">SNF2 family N-terminal domain-containing protein</fullName>
    </submittedName>
</protein>
<feature type="compositionally biased region" description="Polar residues" evidence="7">
    <location>
        <begin position="85"/>
        <end position="107"/>
    </location>
</feature>
<keyword evidence="6" id="KW-0863">Zinc-finger</keyword>
<evidence type="ECO:0000256" key="7">
    <source>
        <dbReference type="SAM" id="MobiDB-lite"/>
    </source>
</evidence>
<dbReference type="EMBL" id="JBBPEH010000003">
    <property type="protein sequence ID" value="KAK7540876.1"/>
    <property type="molecule type" value="Genomic_DNA"/>
</dbReference>
<comment type="caution">
    <text evidence="11">The sequence shown here is derived from an EMBL/GenBank/DDBJ whole genome shotgun (WGS) entry which is preliminary data.</text>
</comment>
<dbReference type="Gene3D" id="3.40.50.300">
    <property type="entry name" value="P-loop containing nucleotide triphosphate hydrolases"/>
    <property type="match status" value="2"/>
</dbReference>
<feature type="compositionally biased region" description="Polar residues" evidence="7">
    <location>
        <begin position="169"/>
        <end position="207"/>
    </location>
</feature>
<dbReference type="Pfam" id="PF00271">
    <property type="entry name" value="Helicase_C"/>
    <property type="match status" value="1"/>
</dbReference>
<feature type="compositionally biased region" description="Acidic residues" evidence="7">
    <location>
        <begin position="895"/>
        <end position="911"/>
    </location>
</feature>
<dbReference type="InterPro" id="IPR049730">
    <property type="entry name" value="SNF2/RAD54-like_C"/>
</dbReference>
<keyword evidence="6" id="KW-0862">Zinc</keyword>
<dbReference type="InterPro" id="IPR038718">
    <property type="entry name" value="SNF2-like_sf"/>
</dbReference>
<evidence type="ECO:0000259" key="10">
    <source>
        <dbReference type="PROSITE" id="PS51194"/>
    </source>
</evidence>
<dbReference type="CDD" id="cd18008">
    <property type="entry name" value="DEXDc_SHPRH-like"/>
    <property type="match status" value="1"/>
</dbReference>
<feature type="compositionally biased region" description="Basic and acidic residues" evidence="7">
    <location>
        <begin position="30"/>
        <end position="60"/>
    </location>
</feature>
<organism evidence="11 12">
    <name type="scientific">Phyllosticta citribraziliensis</name>
    <dbReference type="NCBI Taxonomy" id="989973"/>
    <lineage>
        <taxon>Eukaryota</taxon>
        <taxon>Fungi</taxon>
        <taxon>Dikarya</taxon>
        <taxon>Ascomycota</taxon>
        <taxon>Pezizomycotina</taxon>
        <taxon>Dothideomycetes</taxon>
        <taxon>Dothideomycetes incertae sedis</taxon>
        <taxon>Botryosphaeriales</taxon>
        <taxon>Phyllostictaceae</taxon>
        <taxon>Phyllosticta</taxon>
    </lineage>
</organism>
<keyword evidence="4" id="KW-0347">Helicase</keyword>
<keyword evidence="2" id="KW-0547">Nucleotide-binding</keyword>
<dbReference type="PROSITE" id="PS50089">
    <property type="entry name" value="ZF_RING_2"/>
    <property type="match status" value="1"/>
</dbReference>
<dbReference type="InterPro" id="IPR050628">
    <property type="entry name" value="SNF2_RAD54_helicase_TF"/>
</dbReference>
<feature type="domain" description="Helicase ATP-binding" evidence="9">
    <location>
        <begin position="467"/>
        <end position="657"/>
    </location>
</feature>
<evidence type="ECO:0000256" key="2">
    <source>
        <dbReference type="ARBA" id="ARBA00022741"/>
    </source>
</evidence>
<feature type="region of interest" description="Disordered" evidence="7">
    <location>
        <begin position="892"/>
        <end position="939"/>
    </location>
</feature>
<evidence type="ECO:0000259" key="8">
    <source>
        <dbReference type="PROSITE" id="PS50089"/>
    </source>
</evidence>
<dbReference type="RefSeq" id="XP_066657807.1">
    <property type="nucleotide sequence ID" value="XM_066794857.1"/>
</dbReference>
<dbReference type="PANTHER" id="PTHR45626:SF16">
    <property type="entry name" value="ATP-DEPENDENT HELICASE ULS1"/>
    <property type="match status" value="1"/>
</dbReference>
<keyword evidence="12" id="KW-1185">Reference proteome</keyword>
<dbReference type="Pfam" id="PF00176">
    <property type="entry name" value="SNF2-rel_dom"/>
    <property type="match status" value="1"/>
</dbReference>
<keyword evidence="5" id="KW-0067">ATP-binding</keyword>
<dbReference type="PANTHER" id="PTHR45626">
    <property type="entry name" value="TRANSCRIPTION TERMINATION FACTOR 2-RELATED"/>
    <property type="match status" value="1"/>
</dbReference>
<dbReference type="SUPFAM" id="SSF57850">
    <property type="entry name" value="RING/U-box"/>
    <property type="match status" value="1"/>
</dbReference>
<dbReference type="Gene3D" id="3.30.40.10">
    <property type="entry name" value="Zinc/RING finger domain, C3HC4 (zinc finger)"/>
    <property type="match status" value="1"/>
</dbReference>
<comment type="similarity">
    <text evidence="1">Belongs to the SNF2/RAD54 helicase family.</text>
</comment>
<feature type="domain" description="RING-type" evidence="8">
    <location>
        <begin position="813"/>
        <end position="859"/>
    </location>
</feature>
<dbReference type="PROSITE" id="PS51194">
    <property type="entry name" value="HELICASE_CTER"/>
    <property type="match status" value="1"/>
</dbReference>
<dbReference type="GeneID" id="92027763"/>
<sequence length="1133" mass="125628">MENLPPNATIEEIETEIAFQTILMDTLDKHSDEYQSEKRKRERQLHDLRDLRQRKLHEPPRPVQPPRPTSSSMSSTPGASGSAFGQASTPNGLPLTQYTNGQINQNARGRVPTLPSSGSLGKHGRSEDSPFATSPSAANKSARMGLGTASAGGHASSPGRTAPGRIPSASATPNGSTHHARSNPSGGPQGFTPSSPYSNTLQTQAQNLSLHSRSPILPPPHLLPHDPHSITRGHATRGWHPPRAPPSSVPRQIPTSTPGPASQRRNQQLPGFSQVVSSATRPVEVIELSSDSDDSEPETLRNGMSTPNAQHKGSKNDDKGKGAFTRRFNDNGFLNARNPSFSANRPALGSSTPSGVRMYNELHSRPSLGYPTGAFAGDGLASNSATPPGMIPRMPGAYPTDLPTEMDSWDHPHYGRQGASEEDITGLLNNVRDAGDDLPKDQRPPTPEALVHPLLEHQKIGLHWLKKMEASTTKGGILADDMGLGKTLQALALVVERPSRDPQRKTTLIIAPVALMYQWALEIKTKIKTGPHALKVMIYHGTGKNKKTFKQLSENDIVLTSFGTVASEWGKKSDVRKLDYDSDGRAQATYYTTALFGREAHWHRIILDEAQNIKNKETKTSKAVNELNATYRLCMTGTPMMNRVDELYPMLRFLKTPSYEEWSVFKNDIKTPLESDKERGIQKLRTLLKATLLRRNKDSIVDGRPILELPPKTISFENVEFDEDQREFYNAIEHRTQLRFNKYLREGTVGTQYTQILVLLLRLRQACCHPNLIRDFAEKIPTDLNNNDLSEFAEKLCPDVVRRIKEENGAFSCPICLDGTANPAIFFPCGHTACSECFATLTEPARAQAADGLRCPECRGNINAKEITDYNAFKKVHQPDLDQNAELNELLGQGSDEDSDSDEDEDEEEGESSSGSKGKGKAMPKQTLNELRKNANRNKEAKKKYFNRLAKKWVSSSKIDRTMELLRDIRANDQSEKTLIFSQFTGLLDLLELAITREDIGSVRYDGGMSAKTRDESVQKFTTNPDTKVMLVSLKAGNSGLNLVEASRVIILDPFWNPYIEYQAIDRAHRIGQRRPVTVHRILVPDTVEDRIMTLQKQKEELITAALDEGQMKNVGRLNDQELRYLFGLGGRR</sequence>
<dbReference type="SMART" id="SM00487">
    <property type="entry name" value="DEXDc"/>
    <property type="match status" value="1"/>
</dbReference>
<evidence type="ECO:0000256" key="1">
    <source>
        <dbReference type="ARBA" id="ARBA00007025"/>
    </source>
</evidence>
<feature type="compositionally biased region" description="Low complexity" evidence="7">
    <location>
        <begin position="69"/>
        <end position="83"/>
    </location>
</feature>
<dbReference type="CDD" id="cd18793">
    <property type="entry name" value="SF2_C_SNF"/>
    <property type="match status" value="1"/>
</dbReference>
<accession>A0ABR1M088</accession>
<feature type="region of interest" description="Disordered" evidence="7">
    <location>
        <begin position="30"/>
        <end position="322"/>
    </location>
</feature>
<dbReference type="Proteomes" id="UP001360953">
    <property type="component" value="Unassembled WGS sequence"/>
</dbReference>
<dbReference type="InterPro" id="IPR001841">
    <property type="entry name" value="Znf_RING"/>
</dbReference>
<dbReference type="PROSITE" id="PS51192">
    <property type="entry name" value="HELICASE_ATP_BIND_1"/>
    <property type="match status" value="1"/>
</dbReference>
<dbReference type="InterPro" id="IPR000330">
    <property type="entry name" value="SNF2_N"/>
</dbReference>
<evidence type="ECO:0000313" key="12">
    <source>
        <dbReference type="Proteomes" id="UP001360953"/>
    </source>
</evidence>
<evidence type="ECO:0000256" key="6">
    <source>
        <dbReference type="PROSITE-ProRule" id="PRU00175"/>
    </source>
</evidence>
<dbReference type="InterPro" id="IPR027417">
    <property type="entry name" value="P-loop_NTPase"/>
</dbReference>
<feature type="compositionally biased region" description="Basic and acidic residues" evidence="7">
    <location>
        <begin position="930"/>
        <end position="939"/>
    </location>
</feature>
<evidence type="ECO:0000259" key="9">
    <source>
        <dbReference type="PROSITE" id="PS51192"/>
    </source>
</evidence>
<proteinExistence type="inferred from homology"/>
<dbReference type="SMART" id="SM00184">
    <property type="entry name" value="RING"/>
    <property type="match status" value="1"/>
</dbReference>
<name>A0ABR1M088_9PEZI</name>
<evidence type="ECO:0000256" key="4">
    <source>
        <dbReference type="ARBA" id="ARBA00022806"/>
    </source>
</evidence>
<dbReference type="InterPro" id="IPR014001">
    <property type="entry name" value="Helicase_ATP-bd"/>
</dbReference>
<dbReference type="SMART" id="SM00490">
    <property type="entry name" value="HELICc"/>
    <property type="match status" value="1"/>
</dbReference>
<reference evidence="11 12" key="1">
    <citation type="submission" date="2024-04" db="EMBL/GenBank/DDBJ databases">
        <title>Phyllosticta paracitricarpa is synonymous to the EU quarantine fungus P. citricarpa based on phylogenomic analyses.</title>
        <authorList>
            <consortium name="Lawrence Berkeley National Laboratory"/>
            <person name="Van ingen-buijs V.A."/>
            <person name="Van westerhoven A.C."/>
            <person name="Haridas S."/>
            <person name="Skiadas P."/>
            <person name="Martin F."/>
            <person name="Groenewald J.Z."/>
            <person name="Crous P.W."/>
            <person name="Seidl M.F."/>
        </authorList>
    </citation>
    <scope>NUCLEOTIDE SEQUENCE [LARGE SCALE GENOMIC DNA]</scope>
    <source>
        <strain evidence="11 12">CPC 17464</strain>
    </source>
</reference>
<evidence type="ECO:0000256" key="5">
    <source>
        <dbReference type="ARBA" id="ARBA00022840"/>
    </source>
</evidence>
<evidence type="ECO:0000256" key="3">
    <source>
        <dbReference type="ARBA" id="ARBA00022801"/>
    </source>
</evidence>
<keyword evidence="3" id="KW-0378">Hydrolase</keyword>
<feature type="domain" description="Helicase C-terminal" evidence="10">
    <location>
        <begin position="965"/>
        <end position="1119"/>
    </location>
</feature>
<dbReference type="InterPro" id="IPR013083">
    <property type="entry name" value="Znf_RING/FYVE/PHD"/>
</dbReference>